<feature type="non-terminal residue" evidence="2">
    <location>
        <position position="1"/>
    </location>
</feature>
<dbReference type="NCBIfam" id="NF040486">
    <property type="entry name" value="SrfA_fam"/>
    <property type="match status" value="1"/>
</dbReference>
<reference evidence="2 3" key="1">
    <citation type="journal article" date="2015" name="Appl. Environ. Microbiol.">
        <title>The Enterobacterium Trabulsiella odontotermitis Presents Novel Adaptations Related to Its Association with Fungus-Growing Termites.</title>
        <authorList>
            <person name="Sapountzis P."/>
            <person name="Gruntjes T."/>
            <person name="Otani S."/>
            <person name="Estevez J."/>
            <person name="da Costa R.R."/>
            <person name="Plunkett G.3rd."/>
            <person name="Perna N.T."/>
            <person name="Poulsen M."/>
        </authorList>
    </citation>
    <scope>NUCLEOTIDE SEQUENCE [LARGE SCALE GENOMIC DNA]</scope>
    <source>
        <strain evidence="2 3">12</strain>
    </source>
</reference>
<dbReference type="EMBL" id="JNGI01000038">
    <property type="protein sequence ID" value="KNC93861.1"/>
    <property type="molecule type" value="Genomic_DNA"/>
</dbReference>
<keyword evidence="1" id="KW-0812">Transmembrane</keyword>
<proteinExistence type="predicted"/>
<name>A0A0L0GYS0_9ENTR</name>
<sequence>LPDPPFTPVDIAEPEAEVAIPLIPEAPPQVEKITSAPARRRIPLWSLLPVTAVVVAAVAVPLLWKQNAPAAEPAPVVAQAPEPVVLPAPADLPKLTAGLPLHQADVVKAKEEKVEEKTKPADEPVVIAAIPKDALVMDAGQLKAGTTKFLNGSWRVLVDIKDPTGKAPSLRYQIQNNKGTARVVHGSNIVCRAEIFSGLHQNGELMIKSRGTARCADGSRYPMPEISCKAGTSDVAQCTGRYDAKTIVPLTLKKTGA</sequence>
<organism evidence="2 3">
    <name type="scientific">Trabulsiella odontotermitis</name>
    <dbReference type="NCBI Taxonomy" id="379893"/>
    <lineage>
        <taxon>Bacteria</taxon>
        <taxon>Pseudomonadati</taxon>
        <taxon>Pseudomonadota</taxon>
        <taxon>Gammaproteobacteria</taxon>
        <taxon>Enterobacterales</taxon>
        <taxon>Enterobacteriaceae</taxon>
        <taxon>Trabulsiella</taxon>
    </lineage>
</organism>
<dbReference type="AlphaFoldDB" id="A0A0L0GYS0"/>
<comment type="caution">
    <text evidence="2">The sequence shown here is derived from an EMBL/GenBank/DDBJ whole genome shotgun (WGS) entry which is preliminary data.</text>
</comment>
<dbReference type="RefSeq" id="WP_238158652.1">
    <property type="nucleotide sequence ID" value="NZ_JNGI01000038.1"/>
</dbReference>
<keyword evidence="1" id="KW-1133">Transmembrane helix</keyword>
<dbReference type="Proteomes" id="UP000037393">
    <property type="component" value="Unassembled WGS sequence"/>
</dbReference>
<feature type="transmembrane region" description="Helical" evidence="1">
    <location>
        <begin position="42"/>
        <end position="64"/>
    </location>
</feature>
<accession>A0A0L0GYS0</accession>
<dbReference type="STRING" id="379893.GCA_001297775_04207"/>
<evidence type="ECO:0000313" key="2">
    <source>
        <dbReference type="EMBL" id="KNC93861.1"/>
    </source>
</evidence>
<evidence type="ECO:0008006" key="4">
    <source>
        <dbReference type="Google" id="ProtNLM"/>
    </source>
</evidence>
<keyword evidence="3" id="KW-1185">Reference proteome</keyword>
<keyword evidence="1" id="KW-0472">Membrane</keyword>
<gene>
    <name evidence="2" type="ORF">GM31_17515</name>
</gene>
<dbReference type="InterPro" id="IPR047774">
    <property type="entry name" value="SrfA-like"/>
</dbReference>
<evidence type="ECO:0000313" key="3">
    <source>
        <dbReference type="Proteomes" id="UP000037393"/>
    </source>
</evidence>
<protein>
    <recommendedName>
        <fullName evidence="4">SsrAB-activated protein</fullName>
    </recommendedName>
</protein>
<dbReference type="PATRIC" id="fig|379893.4.peg.3556"/>
<evidence type="ECO:0000256" key="1">
    <source>
        <dbReference type="SAM" id="Phobius"/>
    </source>
</evidence>